<evidence type="ECO:0000256" key="2">
    <source>
        <dbReference type="SAM" id="Phobius"/>
    </source>
</evidence>
<dbReference type="STRING" id="349521.HCH_06258"/>
<organism evidence="3 4">
    <name type="scientific">Hahella chejuensis (strain KCTC 2396)</name>
    <dbReference type="NCBI Taxonomy" id="349521"/>
    <lineage>
        <taxon>Bacteria</taxon>
        <taxon>Pseudomonadati</taxon>
        <taxon>Pseudomonadota</taxon>
        <taxon>Gammaproteobacteria</taxon>
        <taxon>Oceanospirillales</taxon>
        <taxon>Hahellaceae</taxon>
        <taxon>Hahella</taxon>
    </lineage>
</organism>
<evidence type="ECO:0000256" key="1">
    <source>
        <dbReference type="SAM" id="MobiDB-lite"/>
    </source>
</evidence>
<proteinExistence type="predicted"/>
<dbReference type="KEGG" id="hch:HCH_06258"/>
<dbReference type="Proteomes" id="UP000000238">
    <property type="component" value="Chromosome"/>
</dbReference>
<feature type="region of interest" description="Disordered" evidence="1">
    <location>
        <begin position="1"/>
        <end position="21"/>
    </location>
</feature>
<name>Q2S8W9_HAHCH</name>
<keyword evidence="2" id="KW-0812">Transmembrane</keyword>
<protein>
    <submittedName>
        <fullName evidence="3">Uncharacterized protein</fullName>
    </submittedName>
</protein>
<sequence>MGSQKGILHAPVSSSNMDKPSLPGILVTRSMYIYRLVFLLILGVYIFSPVIMDWWIAPGSAWYRPYIIWFLLIVVAYWLERKRGPNEF</sequence>
<dbReference type="HOGENOM" id="CLU_2464730_0_0_6"/>
<keyword evidence="4" id="KW-1185">Reference proteome</keyword>
<reference evidence="3 4" key="1">
    <citation type="journal article" date="2005" name="Nucleic Acids Res.">
        <title>Genomic blueprint of Hahella chejuensis, a marine microbe producing an algicidal agent.</title>
        <authorList>
            <person name="Jeong H."/>
            <person name="Yim J.H."/>
            <person name="Lee C."/>
            <person name="Choi S.-H."/>
            <person name="Park Y.K."/>
            <person name="Yoon S.H."/>
            <person name="Hur C.-G."/>
            <person name="Kang H.-Y."/>
            <person name="Kim D."/>
            <person name="Lee H.H."/>
            <person name="Park K.H."/>
            <person name="Park S.-H."/>
            <person name="Park H.-S."/>
            <person name="Lee H.K."/>
            <person name="Oh T.K."/>
            <person name="Kim J.F."/>
        </authorList>
    </citation>
    <scope>NUCLEOTIDE SEQUENCE [LARGE SCALE GENOMIC DNA]</scope>
    <source>
        <strain evidence="3 4">KCTC 2396</strain>
    </source>
</reference>
<evidence type="ECO:0000313" key="3">
    <source>
        <dbReference type="EMBL" id="ABC32905.1"/>
    </source>
</evidence>
<accession>Q2S8W9</accession>
<feature type="transmembrane region" description="Helical" evidence="2">
    <location>
        <begin position="62"/>
        <end position="79"/>
    </location>
</feature>
<gene>
    <name evidence="3" type="ordered locus">HCH_06258</name>
</gene>
<evidence type="ECO:0000313" key="4">
    <source>
        <dbReference type="Proteomes" id="UP000000238"/>
    </source>
</evidence>
<dbReference type="EMBL" id="CP000155">
    <property type="protein sequence ID" value="ABC32905.1"/>
    <property type="molecule type" value="Genomic_DNA"/>
</dbReference>
<dbReference type="eggNOG" id="ENOG50339QZ">
    <property type="taxonomic scope" value="Bacteria"/>
</dbReference>
<keyword evidence="2" id="KW-0472">Membrane</keyword>
<keyword evidence="2" id="KW-1133">Transmembrane helix</keyword>
<feature type="transmembrane region" description="Helical" evidence="2">
    <location>
        <begin position="32"/>
        <end position="56"/>
    </location>
</feature>
<dbReference type="AlphaFoldDB" id="Q2S8W9"/>